<keyword evidence="2" id="KW-1185">Reference proteome</keyword>
<dbReference type="EMBL" id="FRFG01000027">
    <property type="protein sequence ID" value="SHO56652.1"/>
    <property type="molecule type" value="Genomic_DNA"/>
</dbReference>
<gene>
    <name evidence="1" type="ORF">VQ7734_02421</name>
</gene>
<dbReference type="AlphaFoldDB" id="A0A1M7YVK7"/>
<accession>A0A1M7YVK7</accession>
<dbReference type="RefSeq" id="WP_073582851.1">
    <property type="nucleotide sequence ID" value="NZ_AP024898.1"/>
</dbReference>
<proteinExistence type="predicted"/>
<name>A0A1M7YVK7_9VIBR</name>
<dbReference type="Proteomes" id="UP000184600">
    <property type="component" value="Unassembled WGS sequence"/>
</dbReference>
<evidence type="ECO:0000313" key="2">
    <source>
        <dbReference type="Proteomes" id="UP000184600"/>
    </source>
</evidence>
<protein>
    <submittedName>
        <fullName evidence="1">Uncharacterized protein</fullName>
    </submittedName>
</protein>
<organism evidence="1 2">
    <name type="scientific">Vibrio quintilis</name>
    <dbReference type="NCBI Taxonomy" id="1117707"/>
    <lineage>
        <taxon>Bacteria</taxon>
        <taxon>Pseudomonadati</taxon>
        <taxon>Pseudomonadota</taxon>
        <taxon>Gammaproteobacteria</taxon>
        <taxon>Vibrionales</taxon>
        <taxon>Vibrionaceae</taxon>
        <taxon>Vibrio</taxon>
    </lineage>
</organism>
<evidence type="ECO:0000313" key="1">
    <source>
        <dbReference type="EMBL" id="SHO56652.1"/>
    </source>
</evidence>
<reference evidence="2" key="1">
    <citation type="submission" date="2016-12" db="EMBL/GenBank/DDBJ databases">
        <authorList>
            <person name="Rodrigo-Torres L."/>
            <person name="Arahal R.D."/>
            <person name="Lucena T."/>
        </authorList>
    </citation>
    <scope>NUCLEOTIDE SEQUENCE [LARGE SCALE GENOMIC DNA]</scope>
</reference>
<sequence length="96" mass="10586">MSEITTQETTMGAWSEFTSEISEMAELSFKEAFNGFVGVDYKPVAVAEQVIAGMNYQFFCNSKTVYPGATNEPAMVYITKPVGEQAVITQIIRISN</sequence>